<dbReference type="AlphaFoldDB" id="A0A655CFY4"/>
<dbReference type="EMBL" id="CQPD01000016">
    <property type="protein sequence ID" value="CNU11305.1"/>
    <property type="molecule type" value="Genomic_DNA"/>
</dbReference>
<organism evidence="1 2">
    <name type="scientific">Salmonella enterica subsp. enterica serovar Bovismorbificans</name>
    <dbReference type="NCBI Taxonomy" id="58097"/>
    <lineage>
        <taxon>Bacteria</taxon>
        <taxon>Pseudomonadati</taxon>
        <taxon>Pseudomonadota</taxon>
        <taxon>Gammaproteobacteria</taxon>
        <taxon>Enterobacterales</taxon>
        <taxon>Enterobacteriaceae</taxon>
        <taxon>Salmonella</taxon>
    </lineage>
</organism>
<evidence type="ECO:0000313" key="1">
    <source>
        <dbReference type="EMBL" id="CNU11305.1"/>
    </source>
</evidence>
<protein>
    <submittedName>
        <fullName evidence="1">Uncharacterized protein</fullName>
    </submittedName>
</protein>
<dbReference type="Proteomes" id="UP000042394">
    <property type="component" value="Unassembled WGS sequence"/>
</dbReference>
<proteinExistence type="predicted"/>
<reference evidence="1 2" key="1">
    <citation type="submission" date="2015-03" db="EMBL/GenBank/DDBJ databases">
        <authorList>
            <consortium name="Pathogen Informatics"/>
        </authorList>
    </citation>
    <scope>NUCLEOTIDE SEQUENCE [LARGE SCALE GENOMIC DNA]</scope>
    <source>
        <strain evidence="1 2">D4891</strain>
    </source>
</reference>
<accession>A0A655CFY4</accession>
<sequence>MYQMRQNRRLIAGTGANFQHPGLRRQFEQFRHSRHHVGLRNRLTLAYRQSDIFPGLMFKRFINKFLARHCGKRIKHLLISDALRAQLFKKSLYTSTYHCVPTPTLSNQSETTSCALCAVKSTCNGVTET</sequence>
<name>A0A655CFY4_SALET</name>
<gene>
    <name evidence="1" type="ORF">ERS008207_01855</name>
</gene>
<evidence type="ECO:0000313" key="2">
    <source>
        <dbReference type="Proteomes" id="UP000042394"/>
    </source>
</evidence>